<dbReference type="InterPro" id="IPR016181">
    <property type="entry name" value="Acyl_CoA_acyltransferase"/>
</dbReference>
<dbReference type="Pfam" id="PF00583">
    <property type="entry name" value="Acetyltransf_1"/>
    <property type="match status" value="1"/>
</dbReference>
<keyword evidence="2" id="KW-0012">Acyltransferase</keyword>
<evidence type="ECO:0000256" key="1">
    <source>
        <dbReference type="ARBA" id="ARBA00022679"/>
    </source>
</evidence>
<evidence type="ECO:0000313" key="5">
    <source>
        <dbReference type="Proteomes" id="UP001499979"/>
    </source>
</evidence>
<dbReference type="CDD" id="cd04301">
    <property type="entry name" value="NAT_SF"/>
    <property type="match status" value="1"/>
</dbReference>
<organism evidence="4 5">
    <name type="scientific">Nocardioides aquiterrae</name>
    <dbReference type="NCBI Taxonomy" id="203799"/>
    <lineage>
        <taxon>Bacteria</taxon>
        <taxon>Bacillati</taxon>
        <taxon>Actinomycetota</taxon>
        <taxon>Actinomycetes</taxon>
        <taxon>Propionibacteriales</taxon>
        <taxon>Nocardioidaceae</taxon>
        <taxon>Nocardioides</taxon>
    </lineage>
</organism>
<dbReference type="Proteomes" id="UP001499979">
    <property type="component" value="Unassembled WGS sequence"/>
</dbReference>
<evidence type="ECO:0000259" key="3">
    <source>
        <dbReference type="PROSITE" id="PS51186"/>
    </source>
</evidence>
<dbReference type="PANTHER" id="PTHR43877">
    <property type="entry name" value="AMINOALKYLPHOSPHONATE N-ACETYLTRANSFERASE-RELATED-RELATED"/>
    <property type="match status" value="1"/>
</dbReference>
<keyword evidence="5" id="KW-1185">Reference proteome</keyword>
<proteinExistence type="predicted"/>
<name>A0ABP4EZP7_9ACTN</name>
<reference evidence="5" key="1">
    <citation type="journal article" date="2019" name="Int. J. Syst. Evol. Microbiol.">
        <title>The Global Catalogue of Microorganisms (GCM) 10K type strain sequencing project: providing services to taxonomists for standard genome sequencing and annotation.</title>
        <authorList>
            <consortium name="The Broad Institute Genomics Platform"/>
            <consortium name="The Broad Institute Genome Sequencing Center for Infectious Disease"/>
            <person name="Wu L."/>
            <person name="Ma J."/>
        </authorList>
    </citation>
    <scope>NUCLEOTIDE SEQUENCE [LARGE SCALE GENOMIC DNA]</scope>
    <source>
        <strain evidence="5">JCM 11813</strain>
    </source>
</reference>
<comment type="caution">
    <text evidence="4">The sequence shown here is derived from an EMBL/GenBank/DDBJ whole genome shotgun (WGS) entry which is preliminary data.</text>
</comment>
<accession>A0ABP4EZP7</accession>
<sequence>MTPTLRPAVPADAVACATMHAACWREAYGPYVDAALLEERLGDTARWTAAWTRHLVDGPPRVLAEADGEVVGFAVAGPAREEDPPTPYELYAIYTRAAYWGTGLGQELWEAVRPDGPCSLWVLEANERAQGFYRRNGFGPDGARELYAGLGAWEIRMVRR</sequence>
<dbReference type="InterPro" id="IPR050832">
    <property type="entry name" value="Bact_Acetyltransf"/>
</dbReference>
<keyword evidence="1" id="KW-0808">Transferase</keyword>
<evidence type="ECO:0000313" key="4">
    <source>
        <dbReference type="EMBL" id="GAA1135525.1"/>
    </source>
</evidence>
<feature type="domain" description="N-acetyltransferase" evidence="3">
    <location>
        <begin position="3"/>
        <end position="160"/>
    </location>
</feature>
<evidence type="ECO:0000256" key="2">
    <source>
        <dbReference type="ARBA" id="ARBA00023315"/>
    </source>
</evidence>
<dbReference type="PROSITE" id="PS51186">
    <property type="entry name" value="GNAT"/>
    <property type="match status" value="1"/>
</dbReference>
<protein>
    <submittedName>
        <fullName evidence="4">GNAT family N-acetyltransferase</fullName>
    </submittedName>
</protein>
<dbReference type="SUPFAM" id="SSF55729">
    <property type="entry name" value="Acyl-CoA N-acyltransferases (Nat)"/>
    <property type="match status" value="1"/>
</dbReference>
<dbReference type="Gene3D" id="3.40.630.30">
    <property type="match status" value="1"/>
</dbReference>
<gene>
    <name evidence="4" type="ORF">GCM10009606_14700</name>
</gene>
<dbReference type="RefSeq" id="WP_343906839.1">
    <property type="nucleotide sequence ID" value="NZ_BAAAJE010000006.1"/>
</dbReference>
<dbReference type="InterPro" id="IPR000182">
    <property type="entry name" value="GNAT_dom"/>
</dbReference>
<dbReference type="EMBL" id="BAAAJE010000006">
    <property type="protein sequence ID" value="GAA1135525.1"/>
    <property type="molecule type" value="Genomic_DNA"/>
</dbReference>